<organism evidence="2">
    <name type="scientific">Ananas comosus var. bracteatus</name>
    <name type="common">red pineapple</name>
    <dbReference type="NCBI Taxonomy" id="296719"/>
    <lineage>
        <taxon>Eukaryota</taxon>
        <taxon>Viridiplantae</taxon>
        <taxon>Streptophyta</taxon>
        <taxon>Embryophyta</taxon>
        <taxon>Tracheophyta</taxon>
        <taxon>Spermatophyta</taxon>
        <taxon>Magnoliopsida</taxon>
        <taxon>Liliopsida</taxon>
        <taxon>Poales</taxon>
        <taxon>Bromeliaceae</taxon>
        <taxon>Bromelioideae</taxon>
        <taxon>Ananas</taxon>
    </lineage>
</organism>
<feature type="compositionally biased region" description="Polar residues" evidence="1">
    <location>
        <begin position="65"/>
        <end position="77"/>
    </location>
</feature>
<gene>
    <name evidence="2" type="ORF">CB5_LOCUS3827</name>
</gene>
<proteinExistence type="predicted"/>
<evidence type="ECO:0000313" key="2">
    <source>
        <dbReference type="EMBL" id="CAD1820616.1"/>
    </source>
</evidence>
<evidence type="ECO:0000256" key="1">
    <source>
        <dbReference type="SAM" id="MobiDB-lite"/>
    </source>
</evidence>
<accession>A0A6V7NQP1</accession>
<feature type="region of interest" description="Disordered" evidence="1">
    <location>
        <begin position="1"/>
        <end position="23"/>
    </location>
</feature>
<feature type="region of interest" description="Disordered" evidence="1">
    <location>
        <begin position="131"/>
        <end position="196"/>
    </location>
</feature>
<dbReference type="AlphaFoldDB" id="A0A6V7NQP1"/>
<dbReference type="EMBL" id="LR862141">
    <property type="protein sequence ID" value="CAD1820616.1"/>
    <property type="molecule type" value="Genomic_DNA"/>
</dbReference>
<feature type="compositionally biased region" description="Polar residues" evidence="1">
    <location>
        <begin position="133"/>
        <end position="142"/>
    </location>
</feature>
<feature type="compositionally biased region" description="Low complexity" evidence="1">
    <location>
        <begin position="147"/>
        <end position="159"/>
    </location>
</feature>
<name>A0A6V7NQP1_ANACO</name>
<sequence>MVHGRKYQIPHPLPAAPGTRAGIRGRSCRDRRIGMHMGSREKRYRNHSREGCPPRLCPTRPDLRSCTTRLSPQTPQRLRSPPPFGTSLFAFAPYTLAHVRSPLALLASNPAEAAPRSSFFFSLNLLHRLRNPSRPTSTSTFTAPDFSPTKPTSRNSSSSLPPPPTKNGALLGAEKLAGEGECTQLTAPTWSRRRVR</sequence>
<feature type="region of interest" description="Disordered" evidence="1">
    <location>
        <begin position="63"/>
        <end position="82"/>
    </location>
</feature>
<protein>
    <submittedName>
        <fullName evidence="2">Uncharacterized protein</fullName>
    </submittedName>
</protein>
<reference evidence="2" key="1">
    <citation type="submission" date="2020-07" db="EMBL/GenBank/DDBJ databases">
        <authorList>
            <person name="Lin J."/>
        </authorList>
    </citation>
    <scope>NUCLEOTIDE SEQUENCE</scope>
</reference>